<protein>
    <submittedName>
        <fullName evidence="1">Uncharacterized protein</fullName>
    </submittedName>
</protein>
<organism evidence="1">
    <name type="scientific">bioreactor metagenome</name>
    <dbReference type="NCBI Taxonomy" id="1076179"/>
    <lineage>
        <taxon>unclassified sequences</taxon>
        <taxon>metagenomes</taxon>
        <taxon>ecological metagenomes</taxon>
    </lineage>
</organism>
<dbReference type="AlphaFoldDB" id="A0A645J672"/>
<accession>A0A645J672</accession>
<reference evidence="1" key="1">
    <citation type="submission" date="2019-08" db="EMBL/GenBank/DDBJ databases">
        <authorList>
            <person name="Kucharzyk K."/>
            <person name="Murdoch R.W."/>
            <person name="Higgins S."/>
            <person name="Loffler F."/>
        </authorList>
    </citation>
    <scope>NUCLEOTIDE SEQUENCE</scope>
</reference>
<evidence type="ECO:0000313" key="1">
    <source>
        <dbReference type="EMBL" id="MPN58622.1"/>
    </source>
</evidence>
<proteinExistence type="predicted"/>
<name>A0A645J672_9ZZZZ</name>
<sequence length="31" mass="3826">MYEKSVLEKEKELAKKDERNFDDDLDFDLDF</sequence>
<gene>
    <name evidence="1" type="ORF">SDC9_206329</name>
</gene>
<comment type="caution">
    <text evidence="1">The sequence shown here is derived from an EMBL/GenBank/DDBJ whole genome shotgun (WGS) entry which is preliminary data.</text>
</comment>
<dbReference type="EMBL" id="VSSQ01131546">
    <property type="protein sequence ID" value="MPN58622.1"/>
    <property type="molecule type" value="Genomic_DNA"/>
</dbReference>